<dbReference type="AlphaFoldDB" id="A0A6J8DCN9"/>
<evidence type="ECO:0000313" key="4">
    <source>
        <dbReference type="Proteomes" id="UP000507470"/>
    </source>
</evidence>
<reference evidence="3 4" key="1">
    <citation type="submission" date="2020-06" db="EMBL/GenBank/DDBJ databases">
        <authorList>
            <person name="Li R."/>
            <person name="Bekaert M."/>
        </authorList>
    </citation>
    <scope>NUCLEOTIDE SEQUENCE [LARGE SCALE GENOMIC DNA]</scope>
    <source>
        <strain evidence="4">wild</strain>
    </source>
</reference>
<dbReference type="EMBL" id="CACVKT020007119">
    <property type="protein sequence ID" value="CAC5405699.1"/>
    <property type="molecule type" value="Genomic_DNA"/>
</dbReference>
<keyword evidence="2" id="KW-0802">TPR repeat</keyword>
<gene>
    <name evidence="3" type="ORF">MCOR_39363</name>
</gene>
<evidence type="ECO:0000313" key="3">
    <source>
        <dbReference type="EMBL" id="CAC5405699.1"/>
    </source>
</evidence>
<dbReference type="PANTHER" id="PTHR16193:SF0">
    <property type="entry name" value="TETRATRICOPEPTIDE REPEAT PROTEIN 27"/>
    <property type="match status" value="1"/>
</dbReference>
<evidence type="ECO:0000256" key="2">
    <source>
        <dbReference type="ARBA" id="ARBA00022803"/>
    </source>
</evidence>
<accession>A0A6J8DCN9</accession>
<name>A0A6J8DCN9_MYTCO</name>
<keyword evidence="1" id="KW-0677">Repeat</keyword>
<dbReference type="PANTHER" id="PTHR16193">
    <property type="entry name" value="TETRATRICOPEPTIDE REPEAT PROTEIN 27"/>
    <property type="match status" value="1"/>
</dbReference>
<dbReference type="OrthoDB" id="1936594at2759"/>
<dbReference type="Proteomes" id="UP000507470">
    <property type="component" value="Unassembled WGS sequence"/>
</dbReference>
<proteinExistence type="predicted"/>
<organism evidence="3 4">
    <name type="scientific">Mytilus coruscus</name>
    <name type="common">Sea mussel</name>
    <dbReference type="NCBI Taxonomy" id="42192"/>
    <lineage>
        <taxon>Eukaryota</taxon>
        <taxon>Metazoa</taxon>
        <taxon>Spiralia</taxon>
        <taxon>Lophotrochozoa</taxon>
        <taxon>Mollusca</taxon>
        <taxon>Bivalvia</taxon>
        <taxon>Autobranchia</taxon>
        <taxon>Pteriomorphia</taxon>
        <taxon>Mytilida</taxon>
        <taxon>Mytiloidea</taxon>
        <taxon>Mytilidae</taxon>
        <taxon>Mytilinae</taxon>
        <taxon>Mytilus</taxon>
    </lineage>
</organism>
<keyword evidence="4" id="KW-1185">Reference proteome</keyword>
<protein>
    <submittedName>
        <fullName evidence="3">Uncharacterized protein</fullName>
    </submittedName>
</protein>
<dbReference type="InterPro" id="IPR044244">
    <property type="entry name" value="TTC27/Emw1"/>
</dbReference>
<sequence>MDRKQKMCTEFENDILSNKEQKTVEELTDFDGVTDSDRDFLRYLQQSRFNSVLNSEVTKKLLTVNTNSREKIDLLLQDNIPQFIENGDRILRELELLGIAVSCLQTFVQNNWLGPINTTDTYEWLSSNIKEKRKDHTFRTSIETDLYVDGEEIYSRCIGIEYLYIARIILLEHRECIRSLQTWSWWLMRCLAIHQCILDDKSPTIKATCIQLMDELSKTEPLLTDDSNRDLIIQFNLEAGYLSGMVL</sequence>
<evidence type="ECO:0000256" key="1">
    <source>
        <dbReference type="ARBA" id="ARBA00022737"/>
    </source>
</evidence>